<accession>A0A2P2QVG0</accession>
<organism evidence="1">
    <name type="scientific">Rhizophora mucronata</name>
    <name type="common">Asiatic mangrove</name>
    <dbReference type="NCBI Taxonomy" id="61149"/>
    <lineage>
        <taxon>Eukaryota</taxon>
        <taxon>Viridiplantae</taxon>
        <taxon>Streptophyta</taxon>
        <taxon>Embryophyta</taxon>
        <taxon>Tracheophyta</taxon>
        <taxon>Spermatophyta</taxon>
        <taxon>Magnoliopsida</taxon>
        <taxon>eudicotyledons</taxon>
        <taxon>Gunneridae</taxon>
        <taxon>Pentapetalae</taxon>
        <taxon>rosids</taxon>
        <taxon>fabids</taxon>
        <taxon>Malpighiales</taxon>
        <taxon>Rhizophoraceae</taxon>
        <taxon>Rhizophora</taxon>
    </lineage>
</organism>
<name>A0A2P2QVG0_RHIMU</name>
<sequence>MGSKPLICDTTKTDHKFDTADPDILQINNKPNILN</sequence>
<dbReference type="AlphaFoldDB" id="A0A2P2QVG0"/>
<reference evidence="1" key="1">
    <citation type="submission" date="2018-02" db="EMBL/GenBank/DDBJ databases">
        <title>Rhizophora mucronata_Transcriptome.</title>
        <authorList>
            <person name="Meera S.P."/>
            <person name="Sreeshan A."/>
            <person name="Augustine A."/>
        </authorList>
    </citation>
    <scope>NUCLEOTIDE SEQUENCE</scope>
    <source>
        <tissue evidence="1">Leaf</tissue>
    </source>
</reference>
<dbReference type="EMBL" id="GGEC01090377">
    <property type="protein sequence ID" value="MBX70861.1"/>
    <property type="molecule type" value="Transcribed_RNA"/>
</dbReference>
<protein>
    <submittedName>
        <fullName evidence="1">Uncharacterized protein</fullName>
    </submittedName>
</protein>
<evidence type="ECO:0000313" key="1">
    <source>
        <dbReference type="EMBL" id="MBX70861.1"/>
    </source>
</evidence>
<proteinExistence type="predicted"/>